<evidence type="ECO:0000313" key="2">
    <source>
        <dbReference type="Proteomes" id="UP000190044"/>
    </source>
</evidence>
<organism evidence="1 2">
    <name type="scientific">Sphingopyxis flava</name>
    <dbReference type="NCBI Taxonomy" id="1507287"/>
    <lineage>
        <taxon>Bacteria</taxon>
        <taxon>Pseudomonadati</taxon>
        <taxon>Pseudomonadota</taxon>
        <taxon>Alphaproteobacteria</taxon>
        <taxon>Sphingomonadales</taxon>
        <taxon>Sphingomonadaceae</taxon>
        <taxon>Sphingopyxis</taxon>
    </lineage>
</organism>
<name>A0A1T5FBW8_9SPHN</name>
<proteinExistence type="predicted"/>
<dbReference type="EMBL" id="FUYP01000032">
    <property type="protein sequence ID" value="SKB93675.1"/>
    <property type="molecule type" value="Genomic_DNA"/>
</dbReference>
<reference evidence="2" key="1">
    <citation type="submission" date="2017-02" db="EMBL/GenBank/DDBJ databases">
        <authorList>
            <person name="Varghese N."/>
            <person name="Submissions S."/>
        </authorList>
    </citation>
    <scope>NUCLEOTIDE SEQUENCE [LARGE SCALE GENOMIC DNA]</scope>
    <source>
        <strain evidence="2">R11H</strain>
    </source>
</reference>
<evidence type="ECO:0000313" key="1">
    <source>
        <dbReference type="EMBL" id="SKB93675.1"/>
    </source>
</evidence>
<accession>A0A1T5FBW8</accession>
<keyword evidence="2" id="KW-1185">Reference proteome</keyword>
<sequence>MEPIVPPPSQQTVSRTFDTCRANTVQIVNGSIGITPIVPLALSGDGHERALAIADSAEMAVWRLNHGQAPMIKGAHLQLVYAEGEAEIQGICSWEILVPLGDAEVTVEYAIRFRPGWNLIRNRIVDFIESWSGAYQETYMIIDTVGVLPEDVAWFSQ</sequence>
<protein>
    <submittedName>
        <fullName evidence="1">Uncharacterized protein</fullName>
    </submittedName>
</protein>
<dbReference type="AlphaFoldDB" id="A0A1T5FBW8"/>
<dbReference type="Proteomes" id="UP000190044">
    <property type="component" value="Unassembled WGS sequence"/>
</dbReference>
<gene>
    <name evidence="1" type="ORF">SAMN06295937_103214</name>
</gene>